<dbReference type="EMBL" id="LAZR01000317">
    <property type="protein sequence ID" value="KKN74974.1"/>
    <property type="molecule type" value="Genomic_DNA"/>
</dbReference>
<evidence type="ECO:0000313" key="1">
    <source>
        <dbReference type="EMBL" id="KKN74974.1"/>
    </source>
</evidence>
<dbReference type="AlphaFoldDB" id="A0A0F9T702"/>
<gene>
    <name evidence="1" type="ORF">LCGC14_0384760</name>
</gene>
<name>A0A0F9T702_9ZZZZ</name>
<organism evidence="1">
    <name type="scientific">marine sediment metagenome</name>
    <dbReference type="NCBI Taxonomy" id="412755"/>
    <lineage>
        <taxon>unclassified sequences</taxon>
        <taxon>metagenomes</taxon>
        <taxon>ecological metagenomes</taxon>
    </lineage>
</organism>
<protein>
    <submittedName>
        <fullName evidence="1">Uncharacterized protein</fullName>
    </submittedName>
</protein>
<proteinExistence type="predicted"/>
<reference evidence="1" key="1">
    <citation type="journal article" date="2015" name="Nature">
        <title>Complex archaea that bridge the gap between prokaryotes and eukaryotes.</title>
        <authorList>
            <person name="Spang A."/>
            <person name="Saw J.H."/>
            <person name="Jorgensen S.L."/>
            <person name="Zaremba-Niedzwiedzka K."/>
            <person name="Martijn J."/>
            <person name="Lind A.E."/>
            <person name="van Eijk R."/>
            <person name="Schleper C."/>
            <person name="Guy L."/>
            <person name="Ettema T.J."/>
        </authorList>
    </citation>
    <scope>NUCLEOTIDE SEQUENCE</scope>
</reference>
<sequence length="113" mass="13268">MNKQKDRHELLKELVVDIEEHLLNLEQGTKSDTIAQEIVYDIVEDKLLVLIPTCDCCERPLEVDAQKQKIVDAVKEAKKRGRREVIKEIEEQAGETLFLLEDLKFWHDLKEEK</sequence>
<comment type="caution">
    <text evidence="1">The sequence shown here is derived from an EMBL/GenBank/DDBJ whole genome shotgun (WGS) entry which is preliminary data.</text>
</comment>
<accession>A0A0F9T702</accession>